<keyword evidence="2" id="KW-0677">Repeat</keyword>
<dbReference type="InterPro" id="IPR050230">
    <property type="entry name" value="CALM/Myosin/TropC-like"/>
</dbReference>
<evidence type="ECO:0000256" key="2">
    <source>
        <dbReference type="ARBA" id="ARBA00022737"/>
    </source>
</evidence>
<dbReference type="AlphaFoldDB" id="A0A7M5UTP1"/>
<dbReference type="PANTHER" id="PTHR23048:SF0">
    <property type="entry name" value="CALMODULIN LIKE 3"/>
    <property type="match status" value="1"/>
</dbReference>
<dbReference type="Gene3D" id="1.10.238.10">
    <property type="entry name" value="EF-hand"/>
    <property type="match status" value="1"/>
</dbReference>
<keyword evidence="7" id="KW-1185">Reference proteome</keyword>
<proteinExistence type="inferred from homology"/>
<keyword evidence="3" id="KW-0455">Luminescence</keyword>
<dbReference type="GeneID" id="136819771"/>
<evidence type="ECO:0000256" key="4">
    <source>
        <dbReference type="ARBA" id="ARBA00023262"/>
    </source>
</evidence>
<dbReference type="GO" id="GO:0005509">
    <property type="term" value="F:calcium ion binding"/>
    <property type="evidence" value="ECO:0007669"/>
    <property type="project" value="InterPro"/>
</dbReference>
<dbReference type="InterPro" id="IPR011992">
    <property type="entry name" value="EF-hand-dom_pair"/>
</dbReference>
<evidence type="ECO:0000313" key="7">
    <source>
        <dbReference type="Proteomes" id="UP000594262"/>
    </source>
</evidence>
<accession>A0A7M5UTP1</accession>
<dbReference type="EnsemblMetazoa" id="CLYHEMT002454.1">
    <property type="protein sequence ID" value="CLYHEMP002454.1"/>
    <property type="gene ID" value="CLYHEMG002454"/>
</dbReference>
<name>A0A7M5UTP1_9CNID</name>
<comment type="similarity">
    <text evidence="1">Belongs to the aequorin family.</text>
</comment>
<sequence>MAKLSDNIMTEIKEVVSIFDRVGDGKIDVNDIVNILRSLDLNPGSHDWDAEMKQFQKDDKFRIEVDEFASIYEQESKKKKVNEKEIYEALKAVDPHNKDIGLVNRAALSRYLCNLGDTMSMEETDSIMKDVMDKDHRSVVIADLMKLVMTE</sequence>
<dbReference type="RefSeq" id="XP_066932113.1">
    <property type="nucleotide sequence ID" value="XM_067076012.1"/>
</dbReference>
<keyword evidence="4" id="KW-0599">Photoprotein</keyword>
<organism evidence="6 7">
    <name type="scientific">Clytia hemisphaerica</name>
    <dbReference type="NCBI Taxonomy" id="252671"/>
    <lineage>
        <taxon>Eukaryota</taxon>
        <taxon>Metazoa</taxon>
        <taxon>Cnidaria</taxon>
        <taxon>Hydrozoa</taxon>
        <taxon>Hydroidolina</taxon>
        <taxon>Leptothecata</taxon>
        <taxon>Obeliida</taxon>
        <taxon>Clytiidae</taxon>
        <taxon>Clytia</taxon>
    </lineage>
</organism>
<evidence type="ECO:0000313" key="6">
    <source>
        <dbReference type="EnsemblMetazoa" id="CLYHEMP002454.1"/>
    </source>
</evidence>
<dbReference type="OrthoDB" id="435273at2759"/>
<dbReference type="Proteomes" id="UP000594262">
    <property type="component" value="Unplaced"/>
</dbReference>
<dbReference type="FunFam" id="1.10.238.10:FF:000178">
    <property type="entry name" value="Calmodulin-2 A"/>
    <property type="match status" value="1"/>
</dbReference>
<protein>
    <recommendedName>
        <fullName evidence="5">EF-hand domain-containing protein</fullName>
    </recommendedName>
</protein>
<reference evidence="6" key="1">
    <citation type="submission" date="2021-01" db="UniProtKB">
        <authorList>
            <consortium name="EnsemblMetazoa"/>
        </authorList>
    </citation>
    <scope>IDENTIFICATION</scope>
</reference>
<dbReference type="InterPro" id="IPR002048">
    <property type="entry name" value="EF_hand_dom"/>
</dbReference>
<dbReference type="GO" id="GO:0008218">
    <property type="term" value="P:bioluminescence"/>
    <property type="evidence" value="ECO:0007669"/>
    <property type="project" value="UniProtKB-KW"/>
</dbReference>
<dbReference type="PROSITE" id="PS50222">
    <property type="entry name" value="EF_HAND_2"/>
    <property type="match status" value="1"/>
</dbReference>
<feature type="domain" description="EF-hand" evidence="5">
    <location>
        <begin position="7"/>
        <end position="42"/>
    </location>
</feature>
<dbReference type="GO" id="GO:0016460">
    <property type="term" value="C:myosin II complex"/>
    <property type="evidence" value="ECO:0007669"/>
    <property type="project" value="TreeGrafter"/>
</dbReference>
<evidence type="ECO:0000256" key="3">
    <source>
        <dbReference type="ARBA" id="ARBA00023223"/>
    </source>
</evidence>
<dbReference type="PANTHER" id="PTHR23048">
    <property type="entry name" value="MYOSIN LIGHT CHAIN 1, 3"/>
    <property type="match status" value="1"/>
</dbReference>
<evidence type="ECO:0000259" key="5">
    <source>
        <dbReference type="PROSITE" id="PS50222"/>
    </source>
</evidence>
<evidence type="ECO:0000256" key="1">
    <source>
        <dbReference type="ARBA" id="ARBA00007828"/>
    </source>
</evidence>
<dbReference type="SUPFAM" id="SSF47473">
    <property type="entry name" value="EF-hand"/>
    <property type="match status" value="1"/>
</dbReference>